<feature type="domain" description="Cysteine-rich" evidence="1">
    <location>
        <begin position="3"/>
        <end position="82"/>
    </location>
</feature>
<dbReference type="eggNOG" id="COG0247">
    <property type="taxonomic scope" value="Bacteria"/>
</dbReference>
<dbReference type="EMBL" id="CP002955">
    <property type="protein sequence ID" value="AEL25590.1"/>
    <property type="molecule type" value="Genomic_DNA"/>
</dbReference>
<protein>
    <recommendedName>
        <fullName evidence="1">Cysteine-rich domain-containing protein</fullName>
    </recommendedName>
</protein>
<evidence type="ECO:0000259" key="1">
    <source>
        <dbReference type="Pfam" id="PF02754"/>
    </source>
</evidence>
<dbReference type="PANTHER" id="PTHR30296:SF0">
    <property type="entry name" value="LACTATE UTILIZATION PROTEIN A"/>
    <property type="match status" value="1"/>
</dbReference>
<sequence length="246" mass="27263">MKVGLFIPCYVDQFYPQVAIASLELLESAGVDVDYPLKQTCCGQPMANSGYQDYGEGAADLFRKNFSGFDYVVCPSGSCTLHTKDHIYSGKDNEPKVYELCEFLTDVLKIKNLKANFPYKVGIHASCHGLRGLNLAKPSELMGVEFNKPKQLLEMVNGIELVNLTRKDECCGFGGTFAVFEEAVSVSMGKDRIKDHEEQGVQVITGADMSCLMHLEGILRRENSPVKVMHIAEILNGQVPRTQNQK</sequence>
<name>G0IX42_CYCMS</name>
<dbReference type="GO" id="GO:0005829">
    <property type="term" value="C:cytosol"/>
    <property type="evidence" value="ECO:0007669"/>
    <property type="project" value="TreeGrafter"/>
</dbReference>
<reference evidence="3" key="1">
    <citation type="submission" date="2011-07" db="EMBL/GenBank/DDBJ databases">
        <title>The complete genome of Cyclobacterium marinum DSM 745.</title>
        <authorList>
            <person name="Lucas S."/>
            <person name="Han J."/>
            <person name="Lapidus A."/>
            <person name="Bruce D."/>
            <person name="Goodwin L."/>
            <person name="Pitluck S."/>
            <person name="Peters L."/>
            <person name="Kyrpides N."/>
            <person name="Mavromatis K."/>
            <person name="Ivanova N."/>
            <person name="Ovchinnikova G."/>
            <person name="Chertkov O."/>
            <person name="Detter J.C."/>
            <person name="Tapia R."/>
            <person name="Han C."/>
            <person name="Land M."/>
            <person name="Hauser L."/>
            <person name="Markowitz V."/>
            <person name="Cheng J.-F."/>
            <person name="Hugenholtz P."/>
            <person name="Woyke T."/>
            <person name="Wu D."/>
            <person name="Tindall B."/>
            <person name="Schuetze A."/>
            <person name="Brambilla E."/>
            <person name="Klenk H.-P."/>
            <person name="Eisen J.A."/>
        </authorList>
    </citation>
    <scope>NUCLEOTIDE SEQUENCE [LARGE SCALE GENOMIC DNA]</scope>
    <source>
        <strain evidence="3">ATCC 25205 / DSM 745 / LMG 13164 / NCIMB 1802</strain>
    </source>
</reference>
<dbReference type="Proteomes" id="UP000001635">
    <property type="component" value="Chromosome"/>
</dbReference>
<dbReference type="GO" id="GO:0016491">
    <property type="term" value="F:oxidoreductase activity"/>
    <property type="evidence" value="ECO:0007669"/>
    <property type="project" value="UniProtKB-ARBA"/>
</dbReference>
<evidence type="ECO:0000313" key="2">
    <source>
        <dbReference type="EMBL" id="AEL25590.1"/>
    </source>
</evidence>
<evidence type="ECO:0000313" key="3">
    <source>
        <dbReference type="Proteomes" id="UP000001635"/>
    </source>
</evidence>
<accession>G0IX42</accession>
<dbReference type="STRING" id="880070.Cycma_1838"/>
<dbReference type="RefSeq" id="WP_014019885.1">
    <property type="nucleotide sequence ID" value="NC_015914.1"/>
</dbReference>
<organism evidence="2 3">
    <name type="scientific">Cyclobacterium marinum (strain ATCC 25205 / DSM 745 / LMG 13164 / NCIMB 1802)</name>
    <name type="common">Flectobacillus marinus</name>
    <dbReference type="NCBI Taxonomy" id="880070"/>
    <lineage>
        <taxon>Bacteria</taxon>
        <taxon>Pseudomonadati</taxon>
        <taxon>Bacteroidota</taxon>
        <taxon>Cytophagia</taxon>
        <taxon>Cytophagales</taxon>
        <taxon>Cyclobacteriaceae</taxon>
        <taxon>Cyclobacterium</taxon>
    </lineage>
</organism>
<dbReference type="KEGG" id="cmr:Cycma_1838"/>
<keyword evidence="3" id="KW-1185">Reference proteome</keyword>
<proteinExistence type="predicted"/>
<gene>
    <name evidence="2" type="ordered locus">Cycma_1838</name>
</gene>
<dbReference type="Pfam" id="PF02754">
    <property type="entry name" value="CCG"/>
    <property type="match status" value="2"/>
</dbReference>
<dbReference type="PANTHER" id="PTHR30296">
    <property type="entry name" value="UNCHARACTERIZED PROTEIN YKGE"/>
    <property type="match status" value="1"/>
</dbReference>
<dbReference type="AlphaFoldDB" id="G0IX42"/>
<dbReference type="OrthoDB" id="9770306at2"/>
<feature type="domain" description="Cysteine-rich" evidence="1">
    <location>
        <begin position="121"/>
        <end position="215"/>
    </location>
</feature>
<dbReference type="InterPro" id="IPR004017">
    <property type="entry name" value="Cys_rich_dom"/>
</dbReference>
<dbReference type="HOGENOM" id="CLU_023081_1_0_10"/>